<feature type="domain" description="CoA-binding" evidence="2">
    <location>
        <begin position="6"/>
        <end position="101"/>
    </location>
</feature>
<dbReference type="PANTHER" id="PTHR42793">
    <property type="entry name" value="COA BINDING DOMAIN CONTAINING PROTEIN"/>
    <property type="match status" value="1"/>
</dbReference>
<dbReference type="PANTHER" id="PTHR42793:SF4">
    <property type="entry name" value="BLL6376 PROTEIN"/>
    <property type="match status" value="1"/>
</dbReference>
<dbReference type="InterPro" id="IPR013815">
    <property type="entry name" value="ATP_grasp_subdomain_1"/>
</dbReference>
<protein>
    <submittedName>
        <fullName evidence="3">Acetate--CoA ligase family protein</fullName>
    </submittedName>
</protein>
<accession>A0ABT5YP02</accession>
<dbReference type="Proteomes" id="UP001215503">
    <property type="component" value="Unassembled WGS sequence"/>
</dbReference>
<dbReference type="Pfam" id="PF13607">
    <property type="entry name" value="Succ_CoA_lig"/>
    <property type="match status" value="1"/>
</dbReference>
<keyword evidence="3" id="KW-0436">Ligase</keyword>
<dbReference type="Gene3D" id="3.30.470.20">
    <property type="entry name" value="ATP-grasp fold, B domain"/>
    <property type="match status" value="1"/>
</dbReference>
<dbReference type="RefSeq" id="WP_275823217.1">
    <property type="nucleotide sequence ID" value="NZ_JARHUD010000006.1"/>
</dbReference>
<organism evidence="3 4">
    <name type="scientific">Aquibaculum arenosum</name>
    <dbReference type="NCBI Taxonomy" id="3032591"/>
    <lineage>
        <taxon>Bacteria</taxon>
        <taxon>Pseudomonadati</taxon>
        <taxon>Pseudomonadota</taxon>
        <taxon>Alphaproteobacteria</taxon>
        <taxon>Rhodospirillales</taxon>
        <taxon>Rhodovibrionaceae</taxon>
        <taxon>Aquibaculum</taxon>
    </lineage>
</organism>
<evidence type="ECO:0000259" key="2">
    <source>
        <dbReference type="SMART" id="SM00881"/>
    </source>
</evidence>
<name>A0ABT5YP02_9PROT</name>
<dbReference type="Pfam" id="PF13380">
    <property type="entry name" value="CoA_binding_2"/>
    <property type="match status" value="1"/>
</dbReference>
<dbReference type="InterPro" id="IPR003781">
    <property type="entry name" value="CoA-bd"/>
</dbReference>
<dbReference type="Gene3D" id="3.40.50.261">
    <property type="entry name" value="Succinyl-CoA synthetase domains"/>
    <property type="match status" value="2"/>
</dbReference>
<reference evidence="3 4" key="1">
    <citation type="submission" date="2023-03" db="EMBL/GenBank/DDBJ databases">
        <title>Fodinicurvata sp. CAU 1616 isolated from sea sendiment.</title>
        <authorList>
            <person name="Kim W."/>
        </authorList>
    </citation>
    <scope>NUCLEOTIDE SEQUENCE [LARGE SCALE GENOMIC DNA]</scope>
    <source>
        <strain evidence="3 4">CAU 1616</strain>
    </source>
</reference>
<evidence type="ECO:0000313" key="4">
    <source>
        <dbReference type="Proteomes" id="UP001215503"/>
    </source>
</evidence>
<evidence type="ECO:0000256" key="1">
    <source>
        <dbReference type="ARBA" id="ARBA00022532"/>
    </source>
</evidence>
<dbReference type="Gene3D" id="3.40.50.720">
    <property type="entry name" value="NAD(P)-binding Rossmann-like Domain"/>
    <property type="match status" value="1"/>
</dbReference>
<dbReference type="InterPro" id="IPR016102">
    <property type="entry name" value="Succinyl-CoA_synth-like"/>
</dbReference>
<dbReference type="GO" id="GO:0016874">
    <property type="term" value="F:ligase activity"/>
    <property type="evidence" value="ECO:0007669"/>
    <property type="project" value="UniProtKB-KW"/>
</dbReference>
<dbReference type="Gene3D" id="3.30.1490.20">
    <property type="entry name" value="ATP-grasp fold, A domain"/>
    <property type="match status" value="1"/>
</dbReference>
<dbReference type="InterPro" id="IPR032875">
    <property type="entry name" value="Succ_CoA_lig_flav_dom"/>
</dbReference>
<proteinExistence type="predicted"/>
<dbReference type="SUPFAM" id="SSF52210">
    <property type="entry name" value="Succinyl-CoA synthetase domains"/>
    <property type="match status" value="2"/>
</dbReference>
<sequence>MSLEALLAPRSVAIIGASDNADKIGGRPIRYLQEFGFTGRILPVNPGRETVQGLPAYPSIADLPEVPDAAIIAVAGQTAVEAIEACAAKGVKAAVIMASGFGETGPEGKAEEARLRKLANAAGMRLVGPNSQGLANFGTGAILSFSTMFIEAQPQDGPVACISQSGAMSVVPYGLLRERGIGVRHVHATGNDCDVTVSELAAAVIQDPDVKLLLLYLETLTDPEHLARAAAIGRERGVPIIALKSGRSQDGQRAAASHTGAIATADRVVDAFLEKHGIWRADGVLDLVQAAELYLQGWKPAGRNLAVISNSGATCVLAADAADRAGLPLAQLAEQTEADLRSILPSFASARNPIDITAALLTDSGLFSRVLPVVGADPAVDMFLIGIPVSGRGYDYPRFASDTADFLKQSGKPVVLAAPQPKVRAAFTELGVPAFETEDEAVAALAQFAAHHELLAASRGGALSRPALATAEKAVEETAFLDEHRSLSMLEAEGLTGVERRLCQTADEAVAFLNAADSPLVLKACSAALPHKSEYGLVRLRLSDAAAVETAFSEIKAGVEDLGHAFEGVLAARMTSGERELVVGGRIDPVFGPVVMLGDGGILVEAMPDTALLLPPFDEADVRRALAGLRIAPLFEGVRGKPPLDAAAVARAAQAVGAVLAAGEGRVRSIDVNPLLVSAEGAVALDALVEVAQGE</sequence>
<dbReference type="EMBL" id="JARHUD010000006">
    <property type="protein sequence ID" value="MDF2096614.1"/>
    <property type="molecule type" value="Genomic_DNA"/>
</dbReference>
<keyword evidence="1" id="KW-0816">Tricarboxylic acid cycle</keyword>
<gene>
    <name evidence="3" type="ORF">P2G67_11560</name>
</gene>
<dbReference type="Pfam" id="PF13549">
    <property type="entry name" value="ATP-grasp_5"/>
    <property type="match status" value="1"/>
</dbReference>
<keyword evidence="4" id="KW-1185">Reference proteome</keyword>
<dbReference type="SUPFAM" id="SSF56059">
    <property type="entry name" value="Glutathione synthetase ATP-binding domain-like"/>
    <property type="match status" value="1"/>
</dbReference>
<dbReference type="SMART" id="SM00881">
    <property type="entry name" value="CoA_binding"/>
    <property type="match status" value="1"/>
</dbReference>
<dbReference type="InterPro" id="IPR036291">
    <property type="entry name" value="NAD(P)-bd_dom_sf"/>
</dbReference>
<comment type="caution">
    <text evidence="3">The sequence shown here is derived from an EMBL/GenBank/DDBJ whole genome shotgun (WGS) entry which is preliminary data.</text>
</comment>
<dbReference type="SUPFAM" id="SSF51735">
    <property type="entry name" value="NAD(P)-binding Rossmann-fold domains"/>
    <property type="match status" value="1"/>
</dbReference>
<evidence type="ECO:0000313" key="3">
    <source>
        <dbReference type="EMBL" id="MDF2096614.1"/>
    </source>
</evidence>